<gene>
    <name evidence="8" type="ORF">GCM10025862_22210</name>
</gene>
<feature type="transmembrane region" description="Helical" evidence="7">
    <location>
        <begin position="119"/>
        <end position="137"/>
    </location>
</feature>
<keyword evidence="9" id="KW-1185">Reference proteome</keyword>
<comment type="caution">
    <text evidence="8">The sequence shown here is derived from an EMBL/GenBank/DDBJ whole genome shotgun (WGS) entry which is preliminary data.</text>
</comment>
<evidence type="ECO:0000256" key="3">
    <source>
        <dbReference type="ARBA" id="ARBA00022475"/>
    </source>
</evidence>
<evidence type="ECO:0000256" key="4">
    <source>
        <dbReference type="ARBA" id="ARBA00022692"/>
    </source>
</evidence>
<dbReference type="EMBL" id="BSUJ01000001">
    <property type="protein sequence ID" value="GMA20200.1"/>
    <property type="molecule type" value="Genomic_DNA"/>
</dbReference>
<keyword evidence="3" id="KW-1003">Cell membrane</keyword>
<accession>A0ABQ6HP12</accession>
<keyword evidence="6 7" id="KW-0472">Membrane</keyword>
<feature type="transmembrane region" description="Helical" evidence="7">
    <location>
        <begin position="78"/>
        <end position="98"/>
    </location>
</feature>
<organism evidence="8 9">
    <name type="scientific">Arsenicicoccus piscis</name>
    <dbReference type="NCBI Taxonomy" id="673954"/>
    <lineage>
        <taxon>Bacteria</taxon>
        <taxon>Bacillati</taxon>
        <taxon>Actinomycetota</taxon>
        <taxon>Actinomycetes</taxon>
        <taxon>Micrococcales</taxon>
        <taxon>Intrasporangiaceae</taxon>
        <taxon>Arsenicicoccus</taxon>
    </lineage>
</organism>
<evidence type="ECO:0000256" key="2">
    <source>
        <dbReference type="ARBA" id="ARBA00005779"/>
    </source>
</evidence>
<protein>
    <recommendedName>
        <fullName evidence="10">DUF350 domain-containing protein</fullName>
    </recommendedName>
</protein>
<evidence type="ECO:0000313" key="9">
    <source>
        <dbReference type="Proteomes" id="UP001157109"/>
    </source>
</evidence>
<keyword evidence="4 7" id="KW-0812">Transmembrane</keyword>
<evidence type="ECO:0000256" key="1">
    <source>
        <dbReference type="ARBA" id="ARBA00004651"/>
    </source>
</evidence>
<proteinExistence type="inferred from homology"/>
<comment type="subcellular location">
    <subcellularLocation>
        <location evidence="1">Cell membrane</location>
        <topology evidence="1">Multi-pass membrane protein</topology>
    </subcellularLocation>
</comment>
<evidence type="ECO:0000256" key="7">
    <source>
        <dbReference type="SAM" id="Phobius"/>
    </source>
</evidence>
<feature type="transmembrane region" description="Helical" evidence="7">
    <location>
        <begin position="46"/>
        <end position="66"/>
    </location>
</feature>
<dbReference type="Proteomes" id="UP001157109">
    <property type="component" value="Unassembled WGS sequence"/>
</dbReference>
<reference evidence="9" key="1">
    <citation type="journal article" date="2019" name="Int. J. Syst. Evol. Microbiol.">
        <title>The Global Catalogue of Microorganisms (GCM) 10K type strain sequencing project: providing services to taxonomists for standard genome sequencing and annotation.</title>
        <authorList>
            <consortium name="The Broad Institute Genomics Platform"/>
            <consortium name="The Broad Institute Genome Sequencing Center for Infectious Disease"/>
            <person name="Wu L."/>
            <person name="Ma J."/>
        </authorList>
    </citation>
    <scope>NUCLEOTIDE SEQUENCE [LARGE SCALE GENOMIC DNA]</scope>
    <source>
        <strain evidence="9">NBRC 105830</strain>
    </source>
</reference>
<dbReference type="RefSeq" id="WP_241444903.1">
    <property type="nucleotide sequence ID" value="NZ_BSUJ01000001.1"/>
</dbReference>
<evidence type="ECO:0000313" key="8">
    <source>
        <dbReference type="EMBL" id="GMA20200.1"/>
    </source>
</evidence>
<dbReference type="InterPro" id="IPR007140">
    <property type="entry name" value="DUF350"/>
</dbReference>
<feature type="transmembrane region" description="Helical" evidence="7">
    <location>
        <begin position="6"/>
        <end position="26"/>
    </location>
</feature>
<evidence type="ECO:0000256" key="6">
    <source>
        <dbReference type="ARBA" id="ARBA00023136"/>
    </source>
</evidence>
<comment type="similarity">
    <text evidence="2">Belongs to the UPF0719 family.</text>
</comment>
<evidence type="ECO:0008006" key="10">
    <source>
        <dbReference type="Google" id="ProtNLM"/>
    </source>
</evidence>
<sequence>MMLSLLYAAAYSVVGIALLCAGFVAIDLVTTGRLGHRIYEERSLNAALIVAAAFLGLGAIVFTSIWTNGASSFGPALGWTVAFGLLGVVLQALSFVVLDALTPGRLKDIAVDSRFHPGSLVAAAAMLAVSLVVCASIA</sequence>
<dbReference type="Pfam" id="PF03994">
    <property type="entry name" value="DUF350"/>
    <property type="match status" value="1"/>
</dbReference>
<keyword evidence="5 7" id="KW-1133">Transmembrane helix</keyword>
<name>A0ABQ6HP12_9MICO</name>
<evidence type="ECO:0000256" key="5">
    <source>
        <dbReference type="ARBA" id="ARBA00022989"/>
    </source>
</evidence>